<dbReference type="Gene3D" id="3.40.50.1820">
    <property type="entry name" value="alpha/beta hydrolase"/>
    <property type="match status" value="1"/>
</dbReference>
<accession>A0A6L7F0S7</accession>
<evidence type="ECO:0000313" key="4">
    <source>
        <dbReference type="Proteomes" id="UP000473325"/>
    </source>
</evidence>
<dbReference type="InterPro" id="IPR000639">
    <property type="entry name" value="Epox_hydrolase-like"/>
</dbReference>
<organism evidence="3 4">
    <name type="scientific">Nocardioides flavescens</name>
    <dbReference type="NCBI Taxonomy" id="2691959"/>
    <lineage>
        <taxon>Bacteria</taxon>
        <taxon>Bacillati</taxon>
        <taxon>Actinomycetota</taxon>
        <taxon>Actinomycetes</taxon>
        <taxon>Propionibacteriales</taxon>
        <taxon>Nocardioidaceae</taxon>
        <taxon>Nocardioides</taxon>
    </lineage>
</organism>
<sequence length="304" mass="32390">MSVSFPGFEARDVEVGSPDGSVRLRVRTGGAGPAVLLVHGYPETGAMWHRVAPALAETHTVVVPDLRGYGASDRPPGDASHAAYSKRAMGADLAALMAQLGHASYAVVGHDRGARVAHRMALDHAGAVERVAVLDIVPTRHVFETLDARVALAYDHWFFLASESDLPEVLVGAAPEHWLRTKLAQWSGAGDRFDEVFAPEAVAEYVASFDAASVHATAEDYRAGATVDLEHDEASWTAGERVRVPLLALWGEAGLVGRGYDPLEVWRAYADDVRGHGVPGGHFLPEEAPAETLAALRGFLTHGG</sequence>
<reference evidence="3 4" key="1">
    <citation type="submission" date="2019-12" db="EMBL/GenBank/DDBJ databases">
        <authorList>
            <person name="Kun Z."/>
        </authorList>
    </citation>
    <scope>NUCLEOTIDE SEQUENCE [LARGE SCALE GENOMIC DNA]</scope>
    <source>
        <strain evidence="3 4">YIM 123512</strain>
    </source>
</reference>
<dbReference type="Pfam" id="PF00561">
    <property type="entry name" value="Abhydrolase_1"/>
    <property type="match status" value="1"/>
</dbReference>
<evidence type="ECO:0000256" key="1">
    <source>
        <dbReference type="ARBA" id="ARBA00022801"/>
    </source>
</evidence>
<name>A0A6L7F0S7_9ACTN</name>
<comment type="caution">
    <text evidence="3">The sequence shown here is derived from an EMBL/GenBank/DDBJ whole genome shotgun (WGS) entry which is preliminary data.</text>
</comment>
<feature type="domain" description="AB hydrolase-1" evidence="2">
    <location>
        <begin position="33"/>
        <end position="159"/>
    </location>
</feature>
<proteinExistence type="predicted"/>
<dbReference type="EMBL" id="WUEK01000007">
    <property type="protein sequence ID" value="MXG90539.1"/>
    <property type="molecule type" value="Genomic_DNA"/>
</dbReference>
<dbReference type="PANTHER" id="PTHR43329">
    <property type="entry name" value="EPOXIDE HYDROLASE"/>
    <property type="match status" value="1"/>
</dbReference>
<dbReference type="GO" id="GO:0016787">
    <property type="term" value="F:hydrolase activity"/>
    <property type="evidence" value="ECO:0007669"/>
    <property type="project" value="UniProtKB-KW"/>
</dbReference>
<evidence type="ECO:0000259" key="2">
    <source>
        <dbReference type="Pfam" id="PF00561"/>
    </source>
</evidence>
<keyword evidence="1 3" id="KW-0378">Hydrolase</keyword>
<evidence type="ECO:0000313" key="3">
    <source>
        <dbReference type="EMBL" id="MXG90539.1"/>
    </source>
</evidence>
<gene>
    <name evidence="3" type="ORF">GRQ65_13370</name>
</gene>
<dbReference type="AlphaFoldDB" id="A0A6L7F0S7"/>
<protein>
    <submittedName>
        <fullName evidence="3">Alpha/beta fold hydrolase</fullName>
    </submittedName>
</protein>
<keyword evidence="4" id="KW-1185">Reference proteome</keyword>
<dbReference type="InterPro" id="IPR000073">
    <property type="entry name" value="AB_hydrolase_1"/>
</dbReference>
<dbReference type="InterPro" id="IPR029058">
    <property type="entry name" value="AB_hydrolase_fold"/>
</dbReference>
<dbReference type="Proteomes" id="UP000473325">
    <property type="component" value="Unassembled WGS sequence"/>
</dbReference>
<dbReference type="SUPFAM" id="SSF53474">
    <property type="entry name" value="alpha/beta-Hydrolases"/>
    <property type="match status" value="1"/>
</dbReference>
<dbReference type="RefSeq" id="WP_160878459.1">
    <property type="nucleotide sequence ID" value="NZ_WUEK01000007.1"/>
</dbReference>
<dbReference type="PRINTS" id="PR00412">
    <property type="entry name" value="EPOXHYDRLASE"/>
</dbReference>